<sequence>MTRPAILLGPLSILTREHFVFLLSLAFIPTTLTSRSSESSSLRKTASTTIVLPGLTTISKFFTKHHILDGKERVFSKSPLKSPLEFLDIRIPSTAPYPPQEGYSRSGLLFTTFI</sequence>
<keyword evidence="3" id="KW-1185">Reference proteome</keyword>
<organism evidence="2 3">
    <name type="scientific">Apolygus lucorum</name>
    <name type="common">Small green plant bug</name>
    <name type="synonym">Lygocoris lucorum</name>
    <dbReference type="NCBI Taxonomy" id="248454"/>
    <lineage>
        <taxon>Eukaryota</taxon>
        <taxon>Metazoa</taxon>
        <taxon>Ecdysozoa</taxon>
        <taxon>Arthropoda</taxon>
        <taxon>Hexapoda</taxon>
        <taxon>Insecta</taxon>
        <taxon>Pterygota</taxon>
        <taxon>Neoptera</taxon>
        <taxon>Paraneoptera</taxon>
        <taxon>Hemiptera</taxon>
        <taxon>Heteroptera</taxon>
        <taxon>Panheteroptera</taxon>
        <taxon>Cimicomorpha</taxon>
        <taxon>Miridae</taxon>
        <taxon>Mirini</taxon>
        <taxon>Apolygus</taxon>
    </lineage>
</organism>
<evidence type="ECO:0000256" key="1">
    <source>
        <dbReference type="SAM" id="SignalP"/>
    </source>
</evidence>
<feature type="signal peptide" evidence="1">
    <location>
        <begin position="1"/>
        <end position="33"/>
    </location>
</feature>
<dbReference type="EMBL" id="WIXP02000006">
    <property type="protein sequence ID" value="KAF6209519.1"/>
    <property type="molecule type" value="Genomic_DNA"/>
</dbReference>
<evidence type="ECO:0000313" key="2">
    <source>
        <dbReference type="EMBL" id="KAF6209519.1"/>
    </source>
</evidence>
<reference evidence="2" key="1">
    <citation type="journal article" date="2021" name="Mol. Ecol. Resour.">
        <title>Apolygus lucorum genome provides insights into omnivorousness and mesophyll feeding.</title>
        <authorList>
            <person name="Liu Y."/>
            <person name="Liu H."/>
            <person name="Wang H."/>
            <person name="Huang T."/>
            <person name="Liu B."/>
            <person name="Yang B."/>
            <person name="Yin L."/>
            <person name="Li B."/>
            <person name="Zhang Y."/>
            <person name="Zhang S."/>
            <person name="Jiang F."/>
            <person name="Zhang X."/>
            <person name="Ren Y."/>
            <person name="Wang B."/>
            <person name="Wang S."/>
            <person name="Lu Y."/>
            <person name="Wu K."/>
            <person name="Fan W."/>
            <person name="Wang G."/>
        </authorList>
    </citation>
    <scope>NUCLEOTIDE SEQUENCE</scope>
    <source>
        <strain evidence="2">12Hb</strain>
    </source>
</reference>
<keyword evidence="1" id="KW-0732">Signal</keyword>
<dbReference type="Proteomes" id="UP000466442">
    <property type="component" value="Unassembled WGS sequence"/>
</dbReference>
<proteinExistence type="predicted"/>
<name>A0A8S9XLL7_APOLU</name>
<dbReference type="AlphaFoldDB" id="A0A8S9XLL7"/>
<protein>
    <submittedName>
        <fullName evidence="2">Uncharacterized protein</fullName>
    </submittedName>
</protein>
<accession>A0A8S9XLL7</accession>
<gene>
    <name evidence="2" type="ORF">GE061_015266</name>
</gene>
<evidence type="ECO:0000313" key="3">
    <source>
        <dbReference type="Proteomes" id="UP000466442"/>
    </source>
</evidence>
<feature type="chain" id="PRO_5035722498" evidence="1">
    <location>
        <begin position="34"/>
        <end position="114"/>
    </location>
</feature>
<comment type="caution">
    <text evidence="2">The sequence shown here is derived from an EMBL/GenBank/DDBJ whole genome shotgun (WGS) entry which is preliminary data.</text>
</comment>